<organism evidence="5 6">
    <name type="scientific">Ramlibacter algicola</name>
    <dbReference type="NCBI Taxonomy" id="2795217"/>
    <lineage>
        <taxon>Bacteria</taxon>
        <taxon>Pseudomonadati</taxon>
        <taxon>Pseudomonadota</taxon>
        <taxon>Betaproteobacteria</taxon>
        <taxon>Burkholderiales</taxon>
        <taxon>Comamonadaceae</taxon>
        <taxon>Ramlibacter</taxon>
    </lineage>
</organism>
<dbReference type="PANTHER" id="PTHR30483">
    <property type="entry name" value="LEUCINE-SPECIFIC-BINDING PROTEIN"/>
    <property type="match status" value="1"/>
</dbReference>
<dbReference type="Pfam" id="PF13458">
    <property type="entry name" value="Peripla_BP_6"/>
    <property type="match status" value="1"/>
</dbReference>
<reference evidence="5" key="1">
    <citation type="submission" date="2020-12" db="EMBL/GenBank/DDBJ databases">
        <title>Ramlibacter sp. nov., isolated from a freshwater alga, Cryptomonas.</title>
        <authorList>
            <person name="Kim H.M."/>
            <person name="Jeon C.O."/>
        </authorList>
    </citation>
    <scope>NUCLEOTIDE SEQUENCE</scope>
    <source>
        <strain evidence="5">CrO1</strain>
    </source>
</reference>
<dbReference type="PANTHER" id="PTHR30483:SF6">
    <property type="entry name" value="PERIPLASMIC BINDING PROTEIN OF ABC TRANSPORTER FOR NATURAL AMINO ACIDS"/>
    <property type="match status" value="1"/>
</dbReference>
<dbReference type="InterPro" id="IPR028081">
    <property type="entry name" value="Leu-bd"/>
</dbReference>
<dbReference type="CDD" id="cd06327">
    <property type="entry name" value="PBP1_SBP-like"/>
    <property type="match status" value="1"/>
</dbReference>
<dbReference type="Gene3D" id="3.40.50.2300">
    <property type="match status" value="2"/>
</dbReference>
<sequence length="398" mass="42262">MRKSIIAATVLAAAASQATAQISDDTIKIGLITDLSGPYIDVDGMGGAEAIRMAIADAGGTVAGKNIVFLTADHQNKSDIAVAKLREWIDTQGLDVVFAGGASAAVLGMARVAAEKKIPLIANGAGSSRITNEECTPYTVHYAYDTVSLAKVGGSALVNQGLKSWYFLALDTAFGASTVNDTAAVLKANGGSVAGVSRHPANLPDFSSLLLTAQASKAQVLALANAGTDSVNAIKTAKEFGLTKNTKLAGLLLFIGDVHAIGLQTAGGMYLTDNWYWDLTPESRAWSKRFYEKMKKMPAGTQAAQYSAARHYLNAVEKAGSDNGDKVMAAMKSTPINDMYAKGGIIREDGRMLHEMYLMQVKTPAESKYPWDYYKVVQRVPGDKAFTTKAESKCALWK</sequence>
<protein>
    <submittedName>
        <fullName evidence="5">ABC transporter substrate-binding protein</fullName>
    </submittedName>
</protein>
<keyword evidence="6" id="KW-1185">Reference proteome</keyword>
<dbReference type="RefSeq" id="WP_200787083.1">
    <property type="nucleotide sequence ID" value="NZ_JAEDAO010000001.1"/>
</dbReference>
<feature type="signal peptide" evidence="3">
    <location>
        <begin position="1"/>
        <end position="20"/>
    </location>
</feature>
<proteinExistence type="inferred from homology"/>
<comment type="caution">
    <text evidence="5">The sequence shown here is derived from an EMBL/GenBank/DDBJ whole genome shotgun (WGS) entry which is preliminary data.</text>
</comment>
<evidence type="ECO:0000256" key="1">
    <source>
        <dbReference type="ARBA" id="ARBA00010062"/>
    </source>
</evidence>
<dbReference type="SUPFAM" id="SSF53822">
    <property type="entry name" value="Periplasmic binding protein-like I"/>
    <property type="match status" value="1"/>
</dbReference>
<evidence type="ECO:0000256" key="3">
    <source>
        <dbReference type="SAM" id="SignalP"/>
    </source>
</evidence>
<comment type="similarity">
    <text evidence="1">Belongs to the leucine-binding protein family.</text>
</comment>
<evidence type="ECO:0000313" key="5">
    <source>
        <dbReference type="EMBL" id="MBK0392133.1"/>
    </source>
</evidence>
<dbReference type="InterPro" id="IPR028082">
    <property type="entry name" value="Peripla_BP_I"/>
</dbReference>
<evidence type="ECO:0000256" key="2">
    <source>
        <dbReference type="ARBA" id="ARBA00022729"/>
    </source>
</evidence>
<gene>
    <name evidence="5" type="ORF">I8E28_05985</name>
</gene>
<dbReference type="EMBL" id="JAEDAO010000001">
    <property type="protein sequence ID" value="MBK0392133.1"/>
    <property type="molecule type" value="Genomic_DNA"/>
</dbReference>
<feature type="domain" description="Leucine-binding protein" evidence="4">
    <location>
        <begin position="26"/>
        <end position="362"/>
    </location>
</feature>
<keyword evidence="2 3" id="KW-0732">Signal</keyword>
<name>A0A934PZU4_9BURK</name>
<accession>A0A934PZU4</accession>
<feature type="chain" id="PRO_5037290040" evidence="3">
    <location>
        <begin position="21"/>
        <end position="398"/>
    </location>
</feature>
<evidence type="ECO:0000313" key="6">
    <source>
        <dbReference type="Proteomes" id="UP000617041"/>
    </source>
</evidence>
<dbReference type="InterPro" id="IPR051010">
    <property type="entry name" value="BCAA_transport"/>
</dbReference>
<dbReference type="Proteomes" id="UP000617041">
    <property type="component" value="Unassembled WGS sequence"/>
</dbReference>
<evidence type="ECO:0000259" key="4">
    <source>
        <dbReference type="Pfam" id="PF13458"/>
    </source>
</evidence>
<dbReference type="AlphaFoldDB" id="A0A934PZU4"/>